<feature type="compositionally biased region" description="Acidic residues" evidence="3">
    <location>
        <begin position="859"/>
        <end position="869"/>
    </location>
</feature>
<organism evidence="4 5">
    <name type="scientific">Paramuricea clavata</name>
    <name type="common">Red gorgonian</name>
    <name type="synonym">Violescent sea-whip</name>
    <dbReference type="NCBI Taxonomy" id="317549"/>
    <lineage>
        <taxon>Eukaryota</taxon>
        <taxon>Metazoa</taxon>
        <taxon>Cnidaria</taxon>
        <taxon>Anthozoa</taxon>
        <taxon>Octocorallia</taxon>
        <taxon>Malacalcyonacea</taxon>
        <taxon>Plexauridae</taxon>
        <taxon>Paramuricea</taxon>
    </lineage>
</organism>
<evidence type="ECO:0000256" key="2">
    <source>
        <dbReference type="ARBA" id="ARBA00023306"/>
    </source>
</evidence>
<dbReference type="AlphaFoldDB" id="A0A6S7FZD0"/>
<evidence type="ECO:0000256" key="3">
    <source>
        <dbReference type="SAM" id="MobiDB-lite"/>
    </source>
</evidence>
<evidence type="ECO:0000313" key="5">
    <source>
        <dbReference type="Proteomes" id="UP001152795"/>
    </source>
</evidence>
<keyword evidence="2" id="KW-0131">Cell cycle</keyword>
<dbReference type="GO" id="GO:0005829">
    <property type="term" value="C:cytosol"/>
    <property type="evidence" value="ECO:0007669"/>
    <property type="project" value="TreeGrafter"/>
</dbReference>
<keyword evidence="5" id="KW-1185">Reference proteome</keyword>
<evidence type="ECO:0000256" key="1">
    <source>
        <dbReference type="ARBA" id="ARBA00006180"/>
    </source>
</evidence>
<dbReference type="EMBL" id="CACRXK020000919">
    <property type="protein sequence ID" value="CAB3985774.1"/>
    <property type="molecule type" value="Genomic_DNA"/>
</dbReference>
<feature type="compositionally biased region" description="Polar residues" evidence="3">
    <location>
        <begin position="629"/>
        <end position="643"/>
    </location>
</feature>
<name>A0A6S7FZD0_PARCT</name>
<protein>
    <submittedName>
        <fullName evidence="4">Uncharacterized protein</fullName>
    </submittedName>
</protein>
<comment type="similarity">
    <text evidence="1">Belongs to the SAPS family.</text>
</comment>
<dbReference type="PANTHER" id="PTHR12634:SF8">
    <property type="entry name" value="FIERY MOUNTAIN, ISOFORM D"/>
    <property type="match status" value="1"/>
</dbReference>
<dbReference type="Proteomes" id="UP001152795">
    <property type="component" value="Unassembled WGS sequence"/>
</dbReference>
<reference evidence="4" key="1">
    <citation type="submission" date="2020-04" db="EMBL/GenBank/DDBJ databases">
        <authorList>
            <person name="Alioto T."/>
            <person name="Alioto T."/>
            <person name="Gomez Garrido J."/>
        </authorList>
    </citation>
    <scope>NUCLEOTIDE SEQUENCE</scope>
    <source>
        <strain evidence="4">A484AB</strain>
    </source>
</reference>
<feature type="compositionally biased region" description="Basic and acidic residues" evidence="3">
    <location>
        <begin position="921"/>
        <end position="945"/>
    </location>
</feature>
<comment type="caution">
    <text evidence="4">The sequence shown here is derived from an EMBL/GenBank/DDBJ whole genome shotgun (WGS) entry which is preliminary data.</text>
</comment>
<dbReference type="InterPro" id="IPR007587">
    <property type="entry name" value="SAPS"/>
</dbReference>
<feature type="region of interest" description="Disordered" evidence="3">
    <location>
        <begin position="796"/>
        <end position="982"/>
    </location>
</feature>
<feature type="region of interest" description="Disordered" evidence="3">
    <location>
        <begin position="614"/>
        <end position="746"/>
    </location>
</feature>
<sequence>MFWKFDLHPNSSLDTVLSKDDCTLSEILDEDDVLQECKSQNRKLLDFLTKPEVLVELVDLITKEPDEDVEEKLRYKYPNVACELLTCDVQVIVEQMTATNALLDKLWTFLDTEKTLNPLLASFFSKVFSLLVGRKTTIVLQFLKSKEKPVDCILRHIDTSAIMDLVLRLANNVEISELRLEVLQWLDDERLIEKLVDLTNPRHSSDKIYNASQCLCDLIKTSREHMSQLQESAYPDPILATIENKETLSILLDHMLHDVHLKSSSDSLVGGINVLLTLLEINKSNSESPFSNVEIGEPVTALDAERLAHGVTTTLSSIVPRLDGFHCILTDPPPMPAMTTTVGKLEPPFGKTRLHVMKMFSAILQMNSDEVNEELAKLGTLQVMWELFFQYPWNNFLHAEVEHCINTILSNSPVEKETEHVLLNTLMKDLNLVHKITEICAVQENGTESGCKRHGYMGHLTKIANDLYKNMDKGKNQEKLTALYNELDQGDKDKWEQFVSGNLAEINKRNSTDLAGRHPLQSSDDEDDEFRPVSFLRNGNHASYQQAFAQYQLQQMSPEFLESMGFDDEQFPESDEHMNAPFDRIADINFAIDTHEDIHNSSMFEEACNKRIRPFDDHDSDEEDVWNTKEITFSPNAELRSTPSDGSESSGSEDEEVQGRDEKLNQPSHDESSDDIKDFATIRTSSPCPDKEKDDNYNMDVDSNDAWTANFDSDPVSMDVVQGANPASVGWTSEPSKTGDEEENSGWAKFDDIASIGETTSQNPSRQQRCISPVAMDTEASSLPLTTAGSAYIVGSEEAEMPEELTKNEAETKACEETTESASEKHDKDEALRESSSESHDIAATSSEDTERIVPLAPQEEDVDIIDSEETSRLDNEETQDAGSEDKTTVSSETEGNKSEATKCDDDAASDPATPVCEGTNEVKDTGTDVNTEDKDANIEDKDANAEEGDGEVQKPDVPTESPETASSEKIPVAARNGPTLP</sequence>
<dbReference type="GO" id="GO:0005634">
    <property type="term" value="C:nucleus"/>
    <property type="evidence" value="ECO:0007669"/>
    <property type="project" value="TreeGrafter"/>
</dbReference>
<gene>
    <name evidence="4" type="ORF">PACLA_8A000161</name>
</gene>
<dbReference type="Pfam" id="PF04499">
    <property type="entry name" value="SAPS"/>
    <property type="match status" value="1"/>
</dbReference>
<dbReference type="PANTHER" id="PTHR12634">
    <property type="entry name" value="SIT4 YEAST -ASSOCIATING PROTEIN-RELATED"/>
    <property type="match status" value="1"/>
</dbReference>
<accession>A0A6S7FZD0</accession>
<evidence type="ECO:0000313" key="4">
    <source>
        <dbReference type="EMBL" id="CAB3985774.1"/>
    </source>
</evidence>
<dbReference type="GO" id="GO:0019903">
    <property type="term" value="F:protein phosphatase binding"/>
    <property type="evidence" value="ECO:0007669"/>
    <property type="project" value="InterPro"/>
</dbReference>
<dbReference type="OrthoDB" id="295029at2759"/>
<dbReference type="GO" id="GO:0019888">
    <property type="term" value="F:protein phosphatase regulator activity"/>
    <property type="evidence" value="ECO:0007669"/>
    <property type="project" value="TreeGrafter"/>
</dbReference>
<feature type="compositionally biased region" description="Basic and acidic residues" evidence="3">
    <location>
        <begin position="804"/>
        <end position="841"/>
    </location>
</feature>
<proteinExistence type="inferred from homology"/>
<feature type="compositionally biased region" description="Basic and acidic residues" evidence="3">
    <location>
        <begin position="895"/>
        <end position="906"/>
    </location>
</feature>
<feature type="region of interest" description="Disordered" evidence="3">
    <location>
        <begin position="510"/>
        <end position="529"/>
    </location>
</feature>
<feature type="compositionally biased region" description="Basic and acidic residues" evidence="3">
    <location>
        <begin position="657"/>
        <end position="680"/>
    </location>
</feature>